<evidence type="ECO:0000313" key="3">
    <source>
        <dbReference type="Proteomes" id="UP001597478"/>
    </source>
</evidence>
<keyword evidence="3" id="KW-1185">Reference proteome</keyword>
<sequence length="246" mass="26380">MPGPRPDPDAEAMTGSALPRRDVPAAFDHTAPAYDRLVGLNPGYHAHLRQAAGALAEAGPRILDAGCGTGASTRAIVEAVPGSRVVAVDGSAGMLQVARGKAWPAGVEFVHSRIEDLAAAGVAGPFDAVFAAYLVRNLPDPDSALVALRDLLRPGGLLVVHDYSLRRHPVPRLLWHAVCWSVIIPAGRLVAGDAALYRYLWRSVRRFDDPAAFLARLRRAGFTGARCEPVEGWQRGIVHTFRARRP</sequence>
<keyword evidence="2" id="KW-0489">Methyltransferase</keyword>
<organism evidence="2 3">
    <name type="scientific">Prauserella oleivorans</name>
    <dbReference type="NCBI Taxonomy" id="1478153"/>
    <lineage>
        <taxon>Bacteria</taxon>
        <taxon>Bacillati</taxon>
        <taxon>Actinomycetota</taxon>
        <taxon>Actinomycetes</taxon>
        <taxon>Pseudonocardiales</taxon>
        <taxon>Pseudonocardiaceae</taxon>
        <taxon>Prauserella</taxon>
    </lineage>
</organism>
<keyword evidence="2" id="KW-0808">Transferase</keyword>
<protein>
    <submittedName>
        <fullName evidence="2">Class I SAM-dependent methyltransferase</fullName>
        <ecNumber evidence="2">2.1.1.-</ecNumber>
    </submittedName>
</protein>
<dbReference type="EMBL" id="JBHUOF010000021">
    <property type="protein sequence ID" value="MFD2800875.1"/>
    <property type="molecule type" value="Genomic_DNA"/>
</dbReference>
<dbReference type="GO" id="GO:0032259">
    <property type="term" value="P:methylation"/>
    <property type="evidence" value="ECO:0007669"/>
    <property type="project" value="UniProtKB-KW"/>
</dbReference>
<dbReference type="Gene3D" id="3.40.50.150">
    <property type="entry name" value="Vaccinia Virus protein VP39"/>
    <property type="match status" value="1"/>
</dbReference>
<comment type="caution">
    <text evidence="2">The sequence shown here is derived from an EMBL/GenBank/DDBJ whole genome shotgun (WGS) entry which is preliminary data.</text>
</comment>
<dbReference type="CDD" id="cd02440">
    <property type="entry name" value="AdoMet_MTases"/>
    <property type="match status" value="1"/>
</dbReference>
<dbReference type="RefSeq" id="WP_377390723.1">
    <property type="nucleotide sequence ID" value="NZ_JBHSAN010000024.1"/>
</dbReference>
<dbReference type="PANTHER" id="PTHR43861:SF1">
    <property type="entry name" value="TRANS-ACONITATE 2-METHYLTRANSFERASE"/>
    <property type="match status" value="1"/>
</dbReference>
<dbReference type="Pfam" id="PF01209">
    <property type="entry name" value="Ubie_methyltran"/>
    <property type="match status" value="1"/>
</dbReference>
<dbReference type="InterPro" id="IPR029063">
    <property type="entry name" value="SAM-dependent_MTases_sf"/>
</dbReference>
<dbReference type="PANTHER" id="PTHR43861">
    <property type="entry name" value="TRANS-ACONITATE 2-METHYLTRANSFERASE-RELATED"/>
    <property type="match status" value="1"/>
</dbReference>
<dbReference type="Proteomes" id="UP001597478">
    <property type="component" value="Unassembled WGS sequence"/>
</dbReference>
<feature type="region of interest" description="Disordered" evidence="1">
    <location>
        <begin position="1"/>
        <end position="21"/>
    </location>
</feature>
<evidence type="ECO:0000256" key="1">
    <source>
        <dbReference type="SAM" id="MobiDB-lite"/>
    </source>
</evidence>
<gene>
    <name evidence="2" type="ORF">ACFS2C_15895</name>
</gene>
<accession>A0ABW5WEQ4</accession>
<dbReference type="SUPFAM" id="SSF53335">
    <property type="entry name" value="S-adenosyl-L-methionine-dependent methyltransferases"/>
    <property type="match status" value="1"/>
</dbReference>
<dbReference type="EC" id="2.1.1.-" evidence="2"/>
<reference evidence="3" key="1">
    <citation type="journal article" date="2019" name="Int. J. Syst. Evol. Microbiol.">
        <title>The Global Catalogue of Microorganisms (GCM) 10K type strain sequencing project: providing services to taxonomists for standard genome sequencing and annotation.</title>
        <authorList>
            <consortium name="The Broad Institute Genomics Platform"/>
            <consortium name="The Broad Institute Genome Sequencing Center for Infectious Disease"/>
            <person name="Wu L."/>
            <person name="Ma J."/>
        </authorList>
    </citation>
    <scope>NUCLEOTIDE SEQUENCE [LARGE SCALE GENOMIC DNA]</scope>
    <source>
        <strain evidence="3">IBRC-M 10906</strain>
    </source>
</reference>
<proteinExistence type="predicted"/>
<dbReference type="GO" id="GO:0008168">
    <property type="term" value="F:methyltransferase activity"/>
    <property type="evidence" value="ECO:0007669"/>
    <property type="project" value="UniProtKB-KW"/>
</dbReference>
<evidence type="ECO:0000313" key="2">
    <source>
        <dbReference type="EMBL" id="MFD2800875.1"/>
    </source>
</evidence>
<name>A0ABW5WEQ4_9PSEU</name>